<evidence type="ECO:0000313" key="1">
    <source>
        <dbReference type="EMBL" id="WMV57878.1"/>
    </source>
</evidence>
<evidence type="ECO:0000313" key="2">
    <source>
        <dbReference type="Proteomes" id="UP001234989"/>
    </source>
</evidence>
<dbReference type="PANTHER" id="PTHR15503:SF45">
    <property type="entry name" value="RNA-DIRECTED DNA POLYMERASE HOMOLOG"/>
    <property type="match status" value="1"/>
</dbReference>
<dbReference type="Gene3D" id="3.10.10.10">
    <property type="entry name" value="HIV Type 1 Reverse Transcriptase, subunit A, domain 1"/>
    <property type="match status" value="1"/>
</dbReference>
<organism evidence="1 2">
    <name type="scientific">Solanum verrucosum</name>
    <dbReference type="NCBI Taxonomy" id="315347"/>
    <lineage>
        <taxon>Eukaryota</taxon>
        <taxon>Viridiplantae</taxon>
        <taxon>Streptophyta</taxon>
        <taxon>Embryophyta</taxon>
        <taxon>Tracheophyta</taxon>
        <taxon>Spermatophyta</taxon>
        <taxon>Magnoliopsida</taxon>
        <taxon>eudicotyledons</taxon>
        <taxon>Gunneridae</taxon>
        <taxon>Pentapetalae</taxon>
        <taxon>asterids</taxon>
        <taxon>lamiids</taxon>
        <taxon>Solanales</taxon>
        <taxon>Solanaceae</taxon>
        <taxon>Solanoideae</taxon>
        <taxon>Solaneae</taxon>
        <taxon>Solanum</taxon>
    </lineage>
</organism>
<dbReference type="InterPro" id="IPR032567">
    <property type="entry name" value="RTL1-rel"/>
</dbReference>
<dbReference type="InterPro" id="IPR043502">
    <property type="entry name" value="DNA/RNA_pol_sf"/>
</dbReference>
<dbReference type="Proteomes" id="UP001234989">
    <property type="component" value="Chromosome 12"/>
</dbReference>
<gene>
    <name evidence="1" type="ORF">MTR67_051263</name>
</gene>
<proteinExistence type="predicted"/>
<keyword evidence="2" id="KW-1185">Reference proteome</keyword>
<reference evidence="1" key="1">
    <citation type="submission" date="2023-08" db="EMBL/GenBank/DDBJ databases">
        <title>A de novo genome assembly of Solanum verrucosum Schlechtendal, a Mexican diploid species geographically isolated from the other diploid A-genome species in potato relatives.</title>
        <authorList>
            <person name="Hosaka K."/>
        </authorList>
    </citation>
    <scope>NUCLEOTIDE SEQUENCE</scope>
    <source>
        <tissue evidence="1">Young leaves</tissue>
    </source>
</reference>
<protein>
    <submittedName>
        <fullName evidence="1">Uncharacterized protein</fullName>
    </submittedName>
</protein>
<dbReference type="PANTHER" id="PTHR15503">
    <property type="entry name" value="LDOC1 RELATED"/>
    <property type="match status" value="1"/>
</dbReference>
<accession>A0AAF0V2Y8</accession>
<name>A0AAF0V2Y8_SOLVR</name>
<sequence>MVLIILRMLDSKGSHRIMSMNYSTQGLKDTSHLKTVRLIGFMRNHGHEQFNTRTSWDDSSPSSKKFWGVTISPSCDHSSSNDDWTGYGMSLLLLRSESNAPVDDPEYLNLHHERMKAKWLSTWNVRRTLYLESKIECRVGDALRARKLVSKGFIYHFVRVNDSSVETSPIQLVPIVSEFLEVFPEDLPGVPPEREIDFGIDILPDTQPISIPPYRMAPVELKELKEQLKDLVDKGFIRPSVSPLGTPVLFVRKKHGSLRNVYILPSVE</sequence>
<dbReference type="SUPFAM" id="SSF56672">
    <property type="entry name" value="DNA/RNA polymerases"/>
    <property type="match status" value="1"/>
</dbReference>
<dbReference type="EMBL" id="CP133623">
    <property type="protein sequence ID" value="WMV57878.1"/>
    <property type="molecule type" value="Genomic_DNA"/>
</dbReference>
<dbReference type="AlphaFoldDB" id="A0AAF0V2Y8"/>